<keyword evidence="2" id="KW-0808">Transferase</keyword>
<dbReference type="RefSeq" id="WP_133193711.1">
    <property type="nucleotide sequence ID" value="NZ_JBHUCW010000006.1"/>
</dbReference>
<keyword evidence="2" id="KW-0489">Methyltransferase</keyword>
<feature type="domain" description="Methyltransferase FkbM" evidence="1">
    <location>
        <begin position="75"/>
        <end position="241"/>
    </location>
</feature>
<dbReference type="NCBIfam" id="TIGR01444">
    <property type="entry name" value="fkbM_fam"/>
    <property type="match status" value="1"/>
</dbReference>
<dbReference type="Pfam" id="PF05050">
    <property type="entry name" value="Methyltransf_21"/>
    <property type="match status" value="1"/>
</dbReference>
<dbReference type="OrthoDB" id="7016221at2"/>
<sequence>MSHPNRPIAFILAATNHGTMIVNRNDYNVSEARGAFGVGYQLLQKSCFDANEVGFVLALLDRRRQYFGDGILAIDGGANIGVHTIEWARHMHGWGRVLSFEAQEVVYYALTGNIALNNCLNARAKLAALGERDGQLAVPQPDYFAQASFGSLELRQQESTEDIGQPISYDPSRGQTVPMVSIDALALERVDFIKLDVEGMEVEVLRGARATLQNHKPILLIEIIKSDQAIIESLLGELEYRIFPAGVNLIAVHASDPVLQHLSHRDGTTVLN</sequence>
<dbReference type="GO" id="GO:0008168">
    <property type="term" value="F:methyltransferase activity"/>
    <property type="evidence" value="ECO:0007669"/>
    <property type="project" value="UniProtKB-KW"/>
</dbReference>
<dbReference type="Gene3D" id="3.40.50.150">
    <property type="entry name" value="Vaccinia Virus protein VP39"/>
    <property type="match status" value="1"/>
</dbReference>
<name>A0A4R5MDH0_9BURK</name>
<keyword evidence="3" id="KW-1185">Reference proteome</keyword>
<evidence type="ECO:0000313" key="2">
    <source>
        <dbReference type="EMBL" id="TDG25145.1"/>
    </source>
</evidence>
<dbReference type="InterPro" id="IPR006342">
    <property type="entry name" value="FkbM_mtfrase"/>
</dbReference>
<reference evidence="2 3" key="1">
    <citation type="submission" date="2019-03" db="EMBL/GenBank/DDBJ databases">
        <title>Paraburkholderia sp. 4M-K11, isolated from subtropical forest soil.</title>
        <authorList>
            <person name="Gao Z.-H."/>
            <person name="Qiu L.-H."/>
        </authorList>
    </citation>
    <scope>NUCLEOTIDE SEQUENCE [LARGE SCALE GENOMIC DNA]</scope>
    <source>
        <strain evidence="2 3">4M-K11</strain>
    </source>
</reference>
<dbReference type="PANTHER" id="PTHR34203">
    <property type="entry name" value="METHYLTRANSFERASE, FKBM FAMILY PROTEIN"/>
    <property type="match status" value="1"/>
</dbReference>
<proteinExistence type="predicted"/>
<dbReference type="EMBL" id="SMRP01000002">
    <property type="protein sequence ID" value="TDG25145.1"/>
    <property type="molecule type" value="Genomic_DNA"/>
</dbReference>
<dbReference type="PANTHER" id="PTHR34203:SF15">
    <property type="entry name" value="SLL1173 PROTEIN"/>
    <property type="match status" value="1"/>
</dbReference>
<dbReference type="SUPFAM" id="SSF53335">
    <property type="entry name" value="S-adenosyl-L-methionine-dependent methyltransferases"/>
    <property type="match status" value="1"/>
</dbReference>
<organism evidence="2 3">
    <name type="scientific">Paraburkholderia silviterrae</name>
    <dbReference type="NCBI Taxonomy" id="2528715"/>
    <lineage>
        <taxon>Bacteria</taxon>
        <taxon>Pseudomonadati</taxon>
        <taxon>Pseudomonadota</taxon>
        <taxon>Betaproteobacteria</taxon>
        <taxon>Burkholderiales</taxon>
        <taxon>Burkholderiaceae</taxon>
        <taxon>Paraburkholderia</taxon>
    </lineage>
</organism>
<gene>
    <name evidence="2" type="ORF">EYW47_04595</name>
</gene>
<comment type="caution">
    <text evidence="2">The sequence shown here is derived from an EMBL/GenBank/DDBJ whole genome shotgun (WGS) entry which is preliminary data.</text>
</comment>
<accession>A0A4R5MDH0</accession>
<dbReference type="InterPro" id="IPR052514">
    <property type="entry name" value="SAM-dependent_MTase"/>
</dbReference>
<evidence type="ECO:0000313" key="3">
    <source>
        <dbReference type="Proteomes" id="UP000295722"/>
    </source>
</evidence>
<dbReference type="Proteomes" id="UP000295722">
    <property type="component" value="Unassembled WGS sequence"/>
</dbReference>
<evidence type="ECO:0000259" key="1">
    <source>
        <dbReference type="Pfam" id="PF05050"/>
    </source>
</evidence>
<protein>
    <submittedName>
        <fullName evidence="2">FkbM family methyltransferase</fullName>
    </submittedName>
</protein>
<dbReference type="InterPro" id="IPR029063">
    <property type="entry name" value="SAM-dependent_MTases_sf"/>
</dbReference>
<dbReference type="GO" id="GO:0032259">
    <property type="term" value="P:methylation"/>
    <property type="evidence" value="ECO:0007669"/>
    <property type="project" value="UniProtKB-KW"/>
</dbReference>
<dbReference type="AlphaFoldDB" id="A0A4R5MDH0"/>